<evidence type="ECO:0000313" key="2">
    <source>
        <dbReference type="Proteomes" id="UP000546126"/>
    </source>
</evidence>
<dbReference type="RefSeq" id="WP_175602833.1">
    <property type="nucleotide sequence ID" value="NZ_JABWGO010000006.1"/>
</dbReference>
<comment type="caution">
    <text evidence="1">The sequence shown here is derived from an EMBL/GenBank/DDBJ whole genome shotgun (WGS) entry which is preliminary data.</text>
</comment>
<protein>
    <submittedName>
        <fullName evidence="1">Uncharacterized protein</fullName>
    </submittedName>
</protein>
<organism evidence="1 2">
    <name type="scientific">Nonomuraea rhodomycinica</name>
    <dbReference type="NCBI Taxonomy" id="1712872"/>
    <lineage>
        <taxon>Bacteria</taxon>
        <taxon>Bacillati</taxon>
        <taxon>Actinomycetota</taxon>
        <taxon>Actinomycetes</taxon>
        <taxon>Streptosporangiales</taxon>
        <taxon>Streptosporangiaceae</taxon>
        <taxon>Nonomuraea</taxon>
    </lineage>
</organism>
<proteinExistence type="predicted"/>
<evidence type="ECO:0000313" key="1">
    <source>
        <dbReference type="EMBL" id="NUW43300.1"/>
    </source>
</evidence>
<dbReference type="EMBL" id="JABWGO010000006">
    <property type="protein sequence ID" value="NUW43300.1"/>
    <property type="molecule type" value="Genomic_DNA"/>
</dbReference>
<dbReference type="AlphaFoldDB" id="A0A7Y6ISE7"/>
<accession>A0A7Y6ISE7</accession>
<reference evidence="1 2" key="1">
    <citation type="submission" date="2020-06" db="EMBL/GenBank/DDBJ databases">
        <authorList>
            <person name="Chanama M."/>
        </authorList>
    </citation>
    <scope>NUCLEOTIDE SEQUENCE [LARGE SCALE GENOMIC DNA]</scope>
    <source>
        <strain evidence="1 2">TBRC6557</strain>
    </source>
</reference>
<dbReference type="Proteomes" id="UP000546126">
    <property type="component" value="Unassembled WGS sequence"/>
</dbReference>
<keyword evidence="2" id="KW-1185">Reference proteome</keyword>
<sequence>MREVEITSVRLLGEPLPMSQLHDNVPPFVQRYLNSAVCLPDKAGQTLTSVLFLLRPALKDIVTELEEPDKPVQVRGPVGRALVQVRDAVGNALQMAGFGKELLGEWSPPVDLEVSREGFLSQLPEGRAREDPLIIRDAERFVGWLREESPDVEWRAFRRGGQRLIIGNCNRQADETAMGVDLIYFHETRRSFVLVQYKRLERADGDWSYYPSRDRSLDRELDRMRAVDATCANVREGDDYRLNSGPCWIKLCRSETTIPRTDELVQGMYLTRAYFERLRNSSGVLDGSRKGIRFGYKTVPRYLDNTTFGQLVADGWIGSSGTGSDLIERQIKASREGKREIVFAAVTGEDKKRAERTQERRQGMLL</sequence>
<gene>
    <name evidence="1" type="ORF">HT134_24655</name>
</gene>
<name>A0A7Y6ISE7_9ACTN</name>